<proteinExistence type="predicted"/>
<dbReference type="Pfam" id="PF13305">
    <property type="entry name" value="TetR_C_33"/>
    <property type="match status" value="1"/>
</dbReference>
<accession>A0A291H1K8</accession>
<dbReference type="SUPFAM" id="SSF46689">
    <property type="entry name" value="Homeodomain-like"/>
    <property type="match status" value="1"/>
</dbReference>
<evidence type="ECO:0000256" key="2">
    <source>
        <dbReference type="ARBA" id="ARBA00023125"/>
    </source>
</evidence>
<dbReference type="AlphaFoldDB" id="A0A291H1K8"/>
<evidence type="ECO:0000256" key="1">
    <source>
        <dbReference type="ARBA" id="ARBA00023015"/>
    </source>
</evidence>
<dbReference type="PANTHER" id="PTHR30055">
    <property type="entry name" value="HTH-TYPE TRANSCRIPTIONAL REGULATOR RUTR"/>
    <property type="match status" value="1"/>
</dbReference>
<dbReference type="Gene3D" id="1.10.357.10">
    <property type="entry name" value="Tetracycline Repressor, domain 2"/>
    <property type="match status" value="1"/>
</dbReference>
<organism evidence="6 7">
    <name type="scientific">Brachybacterium ginsengisoli</name>
    <dbReference type="NCBI Taxonomy" id="1331682"/>
    <lineage>
        <taxon>Bacteria</taxon>
        <taxon>Bacillati</taxon>
        <taxon>Actinomycetota</taxon>
        <taxon>Actinomycetes</taxon>
        <taxon>Micrococcales</taxon>
        <taxon>Dermabacteraceae</taxon>
        <taxon>Brachybacterium</taxon>
    </lineage>
</organism>
<dbReference type="Proteomes" id="UP000217889">
    <property type="component" value="Chromosome"/>
</dbReference>
<dbReference type="GO" id="GO:0003700">
    <property type="term" value="F:DNA-binding transcription factor activity"/>
    <property type="evidence" value="ECO:0007669"/>
    <property type="project" value="TreeGrafter"/>
</dbReference>
<dbReference type="Pfam" id="PF00440">
    <property type="entry name" value="TetR_N"/>
    <property type="match status" value="1"/>
</dbReference>
<dbReference type="RefSeq" id="WP_096800714.1">
    <property type="nucleotide sequence ID" value="NZ_CP023564.1"/>
</dbReference>
<dbReference type="SUPFAM" id="SSF48498">
    <property type="entry name" value="Tetracyclin repressor-like, C-terminal domain"/>
    <property type="match status" value="1"/>
</dbReference>
<dbReference type="PANTHER" id="PTHR30055:SF220">
    <property type="entry name" value="TETR-FAMILY REGULATORY PROTEIN"/>
    <property type="match status" value="1"/>
</dbReference>
<keyword evidence="2 4" id="KW-0238">DNA-binding</keyword>
<dbReference type="InterPro" id="IPR001647">
    <property type="entry name" value="HTH_TetR"/>
</dbReference>
<sequence length="218" mass="23320">MATTSRPYHHGDLRAALVEEALGLARTEGPTGVSLREATRRVGVTPSAAYRHFRDRSHLLDAVARQVQERMAERMRESMIAPEGAAPPERALQRLRGVGAGYIGFALEEPGWFETGFFGALREEDPSADGGVQAAPGDGAPDPTAGVPPFVLLVAALDECVEAGVLPAARRPGAEFVCWSAVHGFAELVLHGPLAGVDRRRVRQLAERVVDDAITGIR</sequence>
<dbReference type="InterPro" id="IPR036271">
    <property type="entry name" value="Tet_transcr_reg_TetR-rel_C_sf"/>
</dbReference>
<name>A0A291H1K8_9MICO</name>
<keyword evidence="1" id="KW-0805">Transcription regulation</keyword>
<dbReference type="EMBL" id="CP023564">
    <property type="protein sequence ID" value="ATG56254.1"/>
    <property type="molecule type" value="Genomic_DNA"/>
</dbReference>
<evidence type="ECO:0000256" key="3">
    <source>
        <dbReference type="ARBA" id="ARBA00023163"/>
    </source>
</evidence>
<dbReference type="KEGG" id="bgg:CFK41_16825"/>
<dbReference type="InterPro" id="IPR009057">
    <property type="entry name" value="Homeodomain-like_sf"/>
</dbReference>
<keyword evidence="3" id="KW-0804">Transcription</keyword>
<dbReference type="GO" id="GO:0000976">
    <property type="term" value="F:transcription cis-regulatory region binding"/>
    <property type="evidence" value="ECO:0007669"/>
    <property type="project" value="TreeGrafter"/>
</dbReference>
<dbReference type="InterPro" id="IPR050109">
    <property type="entry name" value="HTH-type_TetR-like_transc_reg"/>
</dbReference>
<evidence type="ECO:0000259" key="5">
    <source>
        <dbReference type="PROSITE" id="PS50977"/>
    </source>
</evidence>
<keyword evidence="7" id="KW-1185">Reference proteome</keyword>
<feature type="DNA-binding region" description="H-T-H motif" evidence="4">
    <location>
        <begin position="34"/>
        <end position="53"/>
    </location>
</feature>
<evidence type="ECO:0000256" key="4">
    <source>
        <dbReference type="PROSITE-ProRule" id="PRU00335"/>
    </source>
</evidence>
<evidence type="ECO:0000313" key="6">
    <source>
        <dbReference type="EMBL" id="ATG56254.1"/>
    </source>
</evidence>
<evidence type="ECO:0000313" key="7">
    <source>
        <dbReference type="Proteomes" id="UP000217889"/>
    </source>
</evidence>
<dbReference type="InterPro" id="IPR025996">
    <property type="entry name" value="MT1864/Rv1816-like_C"/>
</dbReference>
<dbReference type="PROSITE" id="PS50977">
    <property type="entry name" value="HTH_TETR_2"/>
    <property type="match status" value="1"/>
</dbReference>
<protein>
    <submittedName>
        <fullName evidence="6">TetR family transcriptional regulator</fullName>
    </submittedName>
</protein>
<gene>
    <name evidence="6" type="ORF">CFK41_16825</name>
</gene>
<reference evidence="6 7" key="1">
    <citation type="journal article" date="2014" name="Int. J. Syst. Evol. Microbiol.">
        <title>Brachybacterium ginsengisoli sp. nov., isolated from soil of a ginseng field.</title>
        <authorList>
            <person name="Hoang V.A."/>
            <person name="Kim Y.J."/>
            <person name="Nguyen N.L."/>
            <person name="Yang D.C."/>
        </authorList>
    </citation>
    <scope>NUCLEOTIDE SEQUENCE [LARGE SCALE GENOMIC DNA]</scope>
    <source>
        <strain evidence="6 7">DCY80</strain>
    </source>
</reference>
<feature type="domain" description="HTH tetR-type" evidence="5">
    <location>
        <begin position="11"/>
        <end position="71"/>
    </location>
</feature>